<feature type="transmembrane region" description="Helical" evidence="6">
    <location>
        <begin position="142"/>
        <end position="165"/>
    </location>
</feature>
<dbReference type="GO" id="GO:0043190">
    <property type="term" value="C:ATP-binding cassette (ABC) transporter complex"/>
    <property type="evidence" value="ECO:0007669"/>
    <property type="project" value="InterPro"/>
</dbReference>
<organism evidence="8 9">
    <name type="scientific">Hydrocarboniphaga effusa AP103</name>
    <dbReference type="NCBI Taxonomy" id="1172194"/>
    <lineage>
        <taxon>Bacteria</taxon>
        <taxon>Pseudomonadati</taxon>
        <taxon>Pseudomonadota</taxon>
        <taxon>Gammaproteobacteria</taxon>
        <taxon>Nevskiales</taxon>
        <taxon>Nevskiaceae</taxon>
        <taxon>Hydrocarboniphaga</taxon>
    </lineage>
</organism>
<comment type="caution">
    <text evidence="8">The sequence shown here is derived from an EMBL/GenBank/DDBJ whole genome shotgun (WGS) entry which is preliminary data.</text>
</comment>
<feature type="transmembrane region" description="Helical" evidence="6">
    <location>
        <begin position="313"/>
        <end position="333"/>
    </location>
</feature>
<dbReference type="GO" id="GO:0140359">
    <property type="term" value="F:ABC-type transporter activity"/>
    <property type="evidence" value="ECO:0007669"/>
    <property type="project" value="InterPro"/>
</dbReference>
<keyword evidence="5 6" id="KW-0472">Membrane</keyword>
<dbReference type="Pfam" id="PF01061">
    <property type="entry name" value="ABC2_membrane"/>
    <property type="match status" value="1"/>
</dbReference>
<dbReference type="STRING" id="1172194.WQQ_08500"/>
<reference evidence="8 9" key="1">
    <citation type="journal article" date="2012" name="J. Bacteriol.">
        <title>Genome Sequence of n-Alkane-Degrading Hydrocarboniphaga effusa Strain AP103T (ATCC BAA-332T).</title>
        <authorList>
            <person name="Chang H.K."/>
            <person name="Zylstra G.J."/>
            <person name="Chae J.C."/>
        </authorList>
    </citation>
    <scope>NUCLEOTIDE SEQUENCE [LARGE SCALE GENOMIC DNA]</scope>
    <source>
        <strain evidence="8 9">AP103</strain>
    </source>
</reference>
<evidence type="ECO:0000256" key="5">
    <source>
        <dbReference type="ARBA" id="ARBA00023136"/>
    </source>
</evidence>
<dbReference type="EMBL" id="AKGD01000001">
    <property type="protein sequence ID" value="EIT70713.1"/>
    <property type="molecule type" value="Genomic_DNA"/>
</dbReference>
<dbReference type="RefSeq" id="WP_007183806.1">
    <property type="nucleotide sequence ID" value="NZ_AKGD01000001.1"/>
</dbReference>
<feature type="transmembrane region" description="Helical" evidence="6">
    <location>
        <begin position="220"/>
        <end position="242"/>
    </location>
</feature>
<dbReference type="PROSITE" id="PS51012">
    <property type="entry name" value="ABC_TM2"/>
    <property type="match status" value="1"/>
</dbReference>
<gene>
    <name evidence="8" type="ORF">WQQ_08500</name>
</gene>
<protein>
    <recommendedName>
        <fullName evidence="6">Transport permease protein</fullName>
    </recommendedName>
</protein>
<dbReference type="InterPro" id="IPR013525">
    <property type="entry name" value="ABC2_TM"/>
</dbReference>
<keyword evidence="4 6" id="KW-1133">Transmembrane helix</keyword>
<dbReference type="InterPro" id="IPR047817">
    <property type="entry name" value="ABC2_TM_bact-type"/>
</dbReference>
<dbReference type="Proteomes" id="UP000003704">
    <property type="component" value="Unassembled WGS sequence"/>
</dbReference>
<comment type="similarity">
    <text evidence="2 6">Belongs to the ABC-2 integral membrane protein family.</text>
</comment>
<dbReference type="PATRIC" id="fig|1172194.4.peg.814"/>
<dbReference type="PANTHER" id="PTHR43027:SF2">
    <property type="entry name" value="TRANSPORT PERMEASE PROTEIN"/>
    <property type="match status" value="1"/>
</dbReference>
<dbReference type="PRINTS" id="PR00164">
    <property type="entry name" value="ABC2TRNSPORT"/>
</dbReference>
<comment type="subcellular location">
    <subcellularLocation>
        <location evidence="6">Cell inner membrane</location>
        <topology evidence="6">Multi-pass membrane protein</topology>
    </subcellularLocation>
    <subcellularLocation>
        <location evidence="1">Membrane</location>
        <topology evidence="1">Multi-pass membrane protein</topology>
    </subcellularLocation>
</comment>
<dbReference type="AlphaFoldDB" id="I8TA20"/>
<feature type="transmembrane region" description="Helical" evidence="6">
    <location>
        <begin position="186"/>
        <end position="208"/>
    </location>
</feature>
<dbReference type="PANTHER" id="PTHR43027">
    <property type="entry name" value="DOXORUBICIN RESISTANCE ABC TRANSPORTER PERMEASE PROTEIN DRRC-RELATED"/>
    <property type="match status" value="1"/>
</dbReference>
<evidence type="ECO:0000256" key="1">
    <source>
        <dbReference type="ARBA" id="ARBA00004141"/>
    </source>
</evidence>
<evidence type="ECO:0000256" key="3">
    <source>
        <dbReference type="ARBA" id="ARBA00022692"/>
    </source>
</evidence>
<feature type="domain" description="ABC transmembrane type-2" evidence="7">
    <location>
        <begin position="109"/>
        <end position="334"/>
    </location>
</feature>
<dbReference type="OrthoDB" id="8988363at2"/>
<accession>I8TA20</accession>
<feature type="transmembrane region" description="Helical" evidence="6">
    <location>
        <begin position="21"/>
        <end position="40"/>
    </location>
</feature>
<evidence type="ECO:0000256" key="2">
    <source>
        <dbReference type="ARBA" id="ARBA00007783"/>
    </source>
</evidence>
<feature type="transmembrane region" description="Helical" evidence="6">
    <location>
        <begin position="254"/>
        <end position="273"/>
    </location>
</feature>
<keyword evidence="6" id="KW-1003">Cell membrane</keyword>
<evidence type="ECO:0000259" key="7">
    <source>
        <dbReference type="PROSITE" id="PS51012"/>
    </source>
</evidence>
<sequence>MNRLLALVRVRLLEVARDRTALVWNFVLAPVLVIGVAILMSRGQQPMFEVGVLGTQPLTQQTHAFFATEAVNFHSESDEAQAVLKLQRHRIDLLFDPRSQPARYWVNPQSNKSLVLERLLHASDAAAIAQRAEGEPLRYADWLVPGLLGVNIMFTCLFAIGHVVVRYRKSGYLKRLRGTPITAVEFVSAQLIACLILTVGLSSLIYAICKPVLHLRMEGHYLDLLIVTAFGAMSMISMGLLVSARLASEEISGGIMTLMSWPMVLLSGVFFSLDGAPAWVRSASELLPLTHLLGAARAIMIDGAGLADVSGSLVAMAGMTALFVLIGAAGFRWTQD</sequence>
<keyword evidence="9" id="KW-1185">Reference proteome</keyword>
<evidence type="ECO:0000256" key="4">
    <source>
        <dbReference type="ARBA" id="ARBA00022989"/>
    </source>
</evidence>
<keyword evidence="3 6" id="KW-0812">Transmembrane</keyword>
<evidence type="ECO:0000313" key="9">
    <source>
        <dbReference type="Proteomes" id="UP000003704"/>
    </source>
</evidence>
<keyword evidence="6" id="KW-0813">Transport</keyword>
<evidence type="ECO:0000313" key="8">
    <source>
        <dbReference type="EMBL" id="EIT70713.1"/>
    </source>
</evidence>
<dbReference type="InterPro" id="IPR000412">
    <property type="entry name" value="ABC_2_transport"/>
</dbReference>
<evidence type="ECO:0000256" key="6">
    <source>
        <dbReference type="RuleBase" id="RU361157"/>
    </source>
</evidence>
<proteinExistence type="inferred from homology"/>
<name>I8TA20_9GAMM</name>
<dbReference type="InterPro" id="IPR052902">
    <property type="entry name" value="ABC-2_transporter"/>
</dbReference>